<feature type="chain" id="PRO_5046265820" evidence="1">
    <location>
        <begin position="26"/>
        <end position="140"/>
    </location>
</feature>
<comment type="caution">
    <text evidence="2">The sequence shown here is derived from an EMBL/GenBank/DDBJ whole genome shotgun (WGS) entry which is preliminary data.</text>
</comment>
<keyword evidence="3" id="KW-1185">Reference proteome</keyword>
<evidence type="ECO:0000256" key="1">
    <source>
        <dbReference type="SAM" id="SignalP"/>
    </source>
</evidence>
<gene>
    <name evidence="2" type="ORF">GCM10023330_04350</name>
</gene>
<feature type="signal peptide" evidence="1">
    <location>
        <begin position="1"/>
        <end position="25"/>
    </location>
</feature>
<organism evidence="2 3">
    <name type="scientific">Litoribaculum gwangyangense</name>
    <dbReference type="NCBI Taxonomy" id="1130722"/>
    <lineage>
        <taxon>Bacteria</taxon>
        <taxon>Pseudomonadati</taxon>
        <taxon>Bacteroidota</taxon>
        <taxon>Flavobacteriia</taxon>
        <taxon>Flavobacteriales</taxon>
        <taxon>Flavobacteriaceae</taxon>
        <taxon>Litoribaculum</taxon>
    </lineage>
</organism>
<proteinExistence type="predicted"/>
<keyword evidence="1" id="KW-0732">Signal</keyword>
<dbReference type="RefSeq" id="WP_345275292.1">
    <property type="nucleotide sequence ID" value="NZ_BAABJW010000001.1"/>
</dbReference>
<evidence type="ECO:0000313" key="2">
    <source>
        <dbReference type="EMBL" id="GAA4801581.1"/>
    </source>
</evidence>
<protein>
    <submittedName>
        <fullName evidence="2">Uncharacterized protein</fullName>
    </submittedName>
</protein>
<sequence>MSKIFKNFTWLLSILLFTSGLNLHANSEFENSNNNILETYLNTCNAHVNSYSNVLIFHSSNEENQRYIPFEIPEVLEIENEESSGESAFLSYFPQTAHVLNAQLFNELAFKLHQVLLNHHKNYFDKSATKLHVRLQVFII</sequence>
<dbReference type="EMBL" id="BAABJW010000001">
    <property type="protein sequence ID" value="GAA4801581.1"/>
    <property type="molecule type" value="Genomic_DNA"/>
</dbReference>
<evidence type="ECO:0000313" key="3">
    <source>
        <dbReference type="Proteomes" id="UP001501433"/>
    </source>
</evidence>
<dbReference type="Proteomes" id="UP001501433">
    <property type="component" value="Unassembled WGS sequence"/>
</dbReference>
<accession>A0ABP9C1B9</accession>
<name>A0ABP9C1B9_9FLAO</name>
<reference evidence="3" key="1">
    <citation type="journal article" date="2019" name="Int. J. Syst. Evol. Microbiol.">
        <title>The Global Catalogue of Microorganisms (GCM) 10K type strain sequencing project: providing services to taxonomists for standard genome sequencing and annotation.</title>
        <authorList>
            <consortium name="The Broad Institute Genomics Platform"/>
            <consortium name="The Broad Institute Genome Sequencing Center for Infectious Disease"/>
            <person name="Wu L."/>
            <person name="Ma J."/>
        </authorList>
    </citation>
    <scope>NUCLEOTIDE SEQUENCE [LARGE SCALE GENOMIC DNA]</scope>
    <source>
        <strain evidence="3">JCM 18325</strain>
    </source>
</reference>